<keyword evidence="1" id="KW-0812">Transmembrane</keyword>
<keyword evidence="3" id="KW-1185">Reference proteome</keyword>
<keyword evidence="1" id="KW-0472">Membrane</keyword>
<reference evidence="2 3" key="1">
    <citation type="submission" date="2024-02" db="EMBL/GenBank/DDBJ databases">
        <title>De novo assembly and annotation of 12 fungi associated with fruit tree decline syndrome in Ontario, Canada.</title>
        <authorList>
            <person name="Sulman M."/>
            <person name="Ellouze W."/>
            <person name="Ilyukhin E."/>
        </authorList>
    </citation>
    <scope>NUCLEOTIDE SEQUENCE [LARGE SCALE GENOMIC DNA]</scope>
    <source>
        <strain evidence="2 3">M11/M66-122</strain>
    </source>
</reference>
<evidence type="ECO:0000313" key="2">
    <source>
        <dbReference type="EMBL" id="KAK7748501.1"/>
    </source>
</evidence>
<gene>
    <name evidence="2" type="ORF">SLS62_008541</name>
</gene>
<name>A0AAN9UK16_9PEZI</name>
<feature type="transmembrane region" description="Helical" evidence="1">
    <location>
        <begin position="15"/>
        <end position="32"/>
    </location>
</feature>
<protein>
    <submittedName>
        <fullName evidence="2">Uncharacterized protein</fullName>
    </submittedName>
</protein>
<evidence type="ECO:0000256" key="1">
    <source>
        <dbReference type="SAM" id="Phobius"/>
    </source>
</evidence>
<organism evidence="2 3">
    <name type="scientific">Diatrype stigma</name>
    <dbReference type="NCBI Taxonomy" id="117547"/>
    <lineage>
        <taxon>Eukaryota</taxon>
        <taxon>Fungi</taxon>
        <taxon>Dikarya</taxon>
        <taxon>Ascomycota</taxon>
        <taxon>Pezizomycotina</taxon>
        <taxon>Sordariomycetes</taxon>
        <taxon>Xylariomycetidae</taxon>
        <taxon>Xylariales</taxon>
        <taxon>Diatrypaceae</taxon>
        <taxon>Diatrype</taxon>
    </lineage>
</organism>
<proteinExistence type="predicted"/>
<dbReference type="AlphaFoldDB" id="A0AAN9UK16"/>
<keyword evidence="1" id="KW-1133">Transmembrane helix</keyword>
<comment type="caution">
    <text evidence="2">The sequence shown here is derived from an EMBL/GenBank/DDBJ whole genome shotgun (WGS) entry which is preliminary data.</text>
</comment>
<accession>A0AAN9UK16</accession>
<dbReference type="EMBL" id="JAKJXP020000080">
    <property type="protein sequence ID" value="KAK7748501.1"/>
    <property type="molecule type" value="Genomic_DNA"/>
</dbReference>
<sequence>MDHHSRAGHSTSSNLPVFALAAGLTAVGLQYGRTTLRRNEQAQRDVAPNLYVSVDRSGGGI</sequence>
<dbReference type="Proteomes" id="UP001320420">
    <property type="component" value="Unassembled WGS sequence"/>
</dbReference>
<evidence type="ECO:0000313" key="3">
    <source>
        <dbReference type="Proteomes" id="UP001320420"/>
    </source>
</evidence>